<dbReference type="RefSeq" id="WP_212325658.1">
    <property type="nucleotide sequence ID" value="NZ_AP024463.1"/>
</dbReference>
<dbReference type="PANTHER" id="PTHR43861">
    <property type="entry name" value="TRANS-ACONITATE 2-METHYLTRANSFERASE-RELATED"/>
    <property type="match status" value="1"/>
</dbReference>
<evidence type="ECO:0000256" key="1">
    <source>
        <dbReference type="ARBA" id="ARBA00022679"/>
    </source>
</evidence>
<protein>
    <submittedName>
        <fullName evidence="2">Class I SAM-dependent methyltransferase</fullName>
    </submittedName>
</protein>
<dbReference type="Pfam" id="PF13489">
    <property type="entry name" value="Methyltransf_23"/>
    <property type="match status" value="1"/>
</dbReference>
<dbReference type="GO" id="GO:0032259">
    <property type="term" value="P:methylation"/>
    <property type="evidence" value="ECO:0007669"/>
    <property type="project" value="UniProtKB-KW"/>
</dbReference>
<dbReference type="CDD" id="cd02440">
    <property type="entry name" value="AdoMet_MTases"/>
    <property type="match status" value="1"/>
</dbReference>
<reference evidence="2 3" key="1">
    <citation type="submission" date="2021-03" db="EMBL/GenBank/DDBJ databases">
        <title>Human Oral Microbial Genomes.</title>
        <authorList>
            <person name="Johnston C.D."/>
            <person name="Chen T."/>
            <person name="Dewhirst F.E."/>
        </authorList>
    </citation>
    <scope>NUCLEOTIDE SEQUENCE [LARGE SCALE GENOMIC DNA]</scope>
    <source>
        <strain evidence="2 3">DSMZ 100122</strain>
    </source>
</reference>
<gene>
    <name evidence="2" type="ORF">J5A65_04100</name>
</gene>
<evidence type="ECO:0000313" key="2">
    <source>
        <dbReference type="EMBL" id="QUC08922.1"/>
    </source>
</evidence>
<dbReference type="InterPro" id="IPR029063">
    <property type="entry name" value="SAM-dependent_MTases_sf"/>
</dbReference>
<dbReference type="Gene3D" id="3.40.50.150">
    <property type="entry name" value="Vaccinia Virus protein VP39"/>
    <property type="match status" value="1"/>
</dbReference>
<proteinExistence type="predicted"/>
<dbReference type="SUPFAM" id="SSF53335">
    <property type="entry name" value="S-adenosyl-L-methionine-dependent methyltransferases"/>
    <property type="match status" value="1"/>
</dbReference>
<keyword evidence="3" id="KW-1185">Reference proteome</keyword>
<evidence type="ECO:0000313" key="3">
    <source>
        <dbReference type="Proteomes" id="UP000678513"/>
    </source>
</evidence>
<accession>A0ABX7Y7X6</accession>
<keyword evidence="2" id="KW-0489">Methyltransferase</keyword>
<dbReference type="EMBL" id="CP072384">
    <property type="protein sequence ID" value="QUC08922.1"/>
    <property type="molecule type" value="Genomic_DNA"/>
</dbReference>
<sequence length="206" mass="21870">MAEDFEARAATWDDDPARLARVRRVADVIRANVPLTGHPVTVELGAGTGMLSRCLAAELGPVTLLDASPAMIAVANRALETAGLGDWATAVTDLATDVPGGPYDLALAQMSLHHMDDVPALLARLHQVMVPGGMVAIADLDHDAVGGYHAKATDFHGYHGFRRDELRGWLEAAGYRGVVFHDAGVVGKEVDGERQDFPLFLALAQA</sequence>
<keyword evidence="1" id="KW-0808">Transferase</keyword>
<organism evidence="2 3">
    <name type="scientific">Arachnia rubra</name>
    <dbReference type="NCBI Taxonomy" id="1547448"/>
    <lineage>
        <taxon>Bacteria</taxon>
        <taxon>Bacillati</taxon>
        <taxon>Actinomycetota</taxon>
        <taxon>Actinomycetes</taxon>
        <taxon>Propionibacteriales</taxon>
        <taxon>Propionibacteriaceae</taxon>
        <taxon>Arachnia</taxon>
    </lineage>
</organism>
<dbReference type="Proteomes" id="UP000678513">
    <property type="component" value="Chromosome"/>
</dbReference>
<dbReference type="GO" id="GO:0008168">
    <property type="term" value="F:methyltransferase activity"/>
    <property type="evidence" value="ECO:0007669"/>
    <property type="project" value="UniProtKB-KW"/>
</dbReference>
<name>A0ABX7Y7X6_9ACTN</name>
<dbReference type="PANTHER" id="PTHR43861:SF3">
    <property type="entry name" value="PUTATIVE (AFU_ORTHOLOGUE AFUA_2G14390)-RELATED"/>
    <property type="match status" value="1"/>
</dbReference>